<feature type="domain" description="SHOCT-like" evidence="2">
    <location>
        <begin position="22"/>
        <end position="71"/>
    </location>
</feature>
<reference evidence="3" key="1">
    <citation type="journal article" date="2014" name="Int. J. Syst. Evol. Microbiol.">
        <title>Complete genome sequence of Corynebacterium casei LMG S-19264T (=DSM 44701T), isolated from a smear-ripened cheese.</title>
        <authorList>
            <consortium name="US DOE Joint Genome Institute (JGI-PGF)"/>
            <person name="Walter F."/>
            <person name="Albersmeier A."/>
            <person name="Kalinowski J."/>
            <person name="Ruckert C."/>
        </authorList>
    </citation>
    <scope>NUCLEOTIDE SEQUENCE</scope>
    <source>
        <strain evidence="3">JCM 17251</strain>
    </source>
</reference>
<keyword evidence="4" id="KW-1185">Reference proteome</keyword>
<gene>
    <name evidence="3" type="ORF">GCM10007971_33610</name>
</gene>
<dbReference type="Proteomes" id="UP000624041">
    <property type="component" value="Unassembled WGS sequence"/>
</dbReference>
<reference evidence="3" key="2">
    <citation type="submission" date="2020-09" db="EMBL/GenBank/DDBJ databases">
        <authorList>
            <person name="Sun Q."/>
            <person name="Ohkuma M."/>
        </authorList>
    </citation>
    <scope>NUCLEOTIDE SEQUENCE</scope>
    <source>
        <strain evidence="3">JCM 17251</strain>
    </source>
</reference>
<evidence type="ECO:0000313" key="4">
    <source>
        <dbReference type="Proteomes" id="UP000624041"/>
    </source>
</evidence>
<evidence type="ECO:0000256" key="1">
    <source>
        <dbReference type="SAM" id="MobiDB-lite"/>
    </source>
</evidence>
<evidence type="ECO:0000313" key="3">
    <source>
        <dbReference type="EMBL" id="GGN65103.1"/>
    </source>
</evidence>
<dbReference type="EMBL" id="BMOS01000034">
    <property type="protein sequence ID" value="GGN65103.1"/>
    <property type="molecule type" value="Genomic_DNA"/>
</dbReference>
<protein>
    <recommendedName>
        <fullName evidence="2">SHOCT-like domain-containing protein</fullName>
    </recommendedName>
</protein>
<dbReference type="RefSeq" id="WP_188859070.1">
    <property type="nucleotide sequence ID" value="NZ_BMOS01000034.1"/>
</dbReference>
<dbReference type="AlphaFoldDB" id="A0A917Y3G6"/>
<dbReference type="Pfam" id="PF20612">
    <property type="entry name" value="SHOCT_2"/>
    <property type="match status" value="1"/>
</dbReference>
<accession>A0A917Y3G6</accession>
<comment type="caution">
    <text evidence="3">The sequence shown here is derived from an EMBL/GenBank/DDBJ whole genome shotgun (WGS) entry which is preliminary data.</text>
</comment>
<organism evidence="3 4">
    <name type="scientific">Oceanobacillus indicireducens</name>
    <dbReference type="NCBI Taxonomy" id="1004261"/>
    <lineage>
        <taxon>Bacteria</taxon>
        <taxon>Bacillati</taxon>
        <taxon>Bacillota</taxon>
        <taxon>Bacilli</taxon>
        <taxon>Bacillales</taxon>
        <taxon>Bacillaceae</taxon>
        <taxon>Oceanobacillus</taxon>
    </lineage>
</organism>
<name>A0A917Y3G6_9BACI</name>
<proteinExistence type="predicted"/>
<evidence type="ECO:0000259" key="2">
    <source>
        <dbReference type="Pfam" id="PF20612"/>
    </source>
</evidence>
<dbReference type="InterPro" id="IPR046749">
    <property type="entry name" value="SHOCT_2"/>
</dbReference>
<feature type="compositionally biased region" description="Low complexity" evidence="1">
    <location>
        <begin position="7"/>
        <end position="20"/>
    </location>
</feature>
<sequence>MRMTHLSPNNQKPNNKPSKPTVEQLQNELNFHLAEKMLMKLREKELISQEEFNQISKLNHQKFNTLLGPLMYDKP</sequence>
<feature type="region of interest" description="Disordered" evidence="1">
    <location>
        <begin position="1"/>
        <end position="22"/>
    </location>
</feature>